<dbReference type="PANTHER" id="PTHR31801">
    <property type="entry name" value="ALTERED INHERITANCE OF MITOCHONDRIA PROTEIN 24, MITOCHONDRIAL"/>
    <property type="match status" value="1"/>
</dbReference>
<evidence type="ECO:0000313" key="1">
    <source>
        <dbReference type="EMBL" id="JAD85070.1"/>
    </source>
</evidence>
<protein>
    <recommendedName>
        <fullName evidence="2">Sphingomyelin phosphodiesterase 4</fullName>
    </recommendedName>
</protein>
<reference evidence="1" key="1">
    <citation type="submission" date="2014-09" db="EMBL/GenBank/DDBJ databases">
        <authorList>
            <person name="Magalhaes I.L.F."/>
            <person name="Oliveira U."/>
            <person name="Santos F.R."/>
            <person name="Vidigal T.H.D.A."/>
            <person name="Brescovit A.D."/>
            <person name="Santos A.J."/>
        </authorList>
    </citation>
    <scope>NUCLEOTIDE SEQUENCE</scope>
    <source>
        <tissue evidence="1">Shoot tissue taken approximately 20 cm above the soil surface</tissue>
    </source>
</reference>
<dbReference type="EMBL" id="GBRH01212825">
    <property type="protein sequence ID" value="JAD85070.1"/>
    <property type="molecule type" value="Transcribed_RNA"/>
</dbReference>
<dbReference type="AlphaFoldDB" id="A0A0A9DHG5"/>
<dbReference type="PANTHER" id="PTHR31801:SF1">
    <property type="entry name" value="SPHINGOMYELIN PHOSPHODIESTERASE"/>
    <property type="match status" value="1"/>
</dbReference>
<organism evidence="1">
    <name type="scientific">Arundo donax</name>
    <name type="common">Giant reed</name>
    <name type="synonym">Donax arundinaceus</name>
    <dbReference type="NCBI Taxonomy" id="35708"/>
    <lineage>
        <taxon>Eukaryota</taxon>
        <taxon>Viridiplantae</taxon>
        <taxon>Streptophyta</taxon>
        <taxon>Embryophyta</taxon>
        <taxon>Tracheophyta</taxon>
        <taxon>Spermatophyta</taxon>
        <taxon>Magnoliopsida</taxon>
        <taxon>Liliopsida</taxon>
        <taxon>Poales</taxon>
        <taxon>Poaceae</taxon>
        <taxon>PACMAD clade</taxon>
        <taxon>Arundinoideae</taxon>
        <taxon>Arundineae</taxon>
        <taxon>Arundo</taxon>
    </lineage>
</organism>
<accession>A0A0A9DHG5</accession>
<name>A0A0A9DHG5_ARUDO</name>
<proteinExistence type="predicted"/>
<sequence length="772" mass="85162">MPPRADASSLAAAVLDAATPPAAAAAATRVLDYLARHAADHPRAFFADAFPSLLYRLFVSCPSSPSFIDLAAADPTLADLLLSLLAPSGALLAAAAAADHLALIRFVFPSERLPDWLRLALASDSSTDLVSPLLSARVGSELHLSVFEYYLFWFAYYPVSSASPAAPASTSNPTLKSRSRIESWVSTLATTTIRKPCQKPESSLYLKLLYAYLREFVPVARTPLRGMGGGGSILHRTGSDGSGAAESFARAEFLLHTLVQFWLVRDDFSPLPVQTSRALSLRLPSRARAELSERPPSPGLGDAVKLLVMFLNCCDSRALVDARMVSEGMLVWNGVCDTQAGFWNPLIQRPLYRFVLRTFLFCPIGAVIKNAAQVFSVWLAYMEPWKVTQQELDGYDKHQAGEAKETQKSKLVYNASWNTHVLSNYLFYSSMLVHFLGFAHKFIHSDVSSVLLMVYKVMEVLSSSPESLDLVHKVDAAYHSRLVASSPVSDDVLKYVPSIREQLKDWEDGLSETDADGSFLHEHWNSDLRLFSYDENGAYNLLQLLLIRAESEILRLSGDTQQALQTLDSIKRQMKRVFQGHIERMHGNASLEELHNQHQGRGEVFTPKHPSSGRSSWADVKYRGDWMKRPISESEVAWLARILIRLSDWLNDVLRLDSADADDSPVTATYIRFDRSELNTVGGPKDAARMALVAVCSLIVLVGQALLKFMRSHMVKINLRVFASKKLLSAAVVLYAVVAVTRNASSISASVVCSASTCKADQAMVITVTPKF</sequence>
<reference evidence="1" key="2">
    <citation type="journal article" date="2015" name="Data Brief">
        <title>Shoot transcriptome of the giant reed, Arundo donax.</title>
        <authorList>
            <person name="Barrero R.A."/>
            <person name="Guerrero F.D."/>
            <person name="Moolhuijzen P."/>
            <person name="Goolsby J.A."/>
            <person name="Tidwell J."/>
            <person name="Bellgard S.E."/>
            <person name="Bellgard M.I."/>
        </authorList>
    </citation>
    <scope>NUCLEOTIDE SEQUENCE</scope>
    <source>
        <tissue evidence="1">Shoot tissue taken approximately 20 cm above the soil surface</tissue>
    </source>
</reference>
<evidence type="ECO:0008006" key="2">
    <source>
        <dbReference type="Google" id="ProtNLM"/>
    </source>
</evidence>